<dbReference type="EMBL" id="MPZM01000016">
    <property type="protein sequence ID" value="PPL16409.1"/>
    <property type="molecule type" value="Genomic_DNA"/>
</dbReference>
<dbReference type="InterPro" id="IPR036866">
    <property type="entry name" value="RibonucZ/Hydroxyglut_hydro"/>
</dbReference>
<dbReference type="GO" id="GO:0070813">
    <property type="term" value="P:hydrogen sulfide metabolic process"/>
    <property type="evidence" value="ECO:0007669"/>
    <property type="project" value="TreeGrafter"/>
</dbReference>
<name>A0A2P5TLZ0_9GAMM</name>
<dbReference type="InterPro" id="IPR051682">
    <property type="entry name" value="Mito_Persulfide_Diox"/>
</dbReference>
<protein>
    <submittedName>
        <fullName evidence="3">MBL fold metallo-hydrolase</fullName>
    </submittedName>
</protein>
<organism evidence="3 4">
    <name type="scientific">Oceanisphaera arctica</name>
    <dbReference type="NCBI Taxonomy" id="641510"/>
    <lineage>
        <taxon>Bacteria</taxon>
        <taxon>Pseudomonadati</taxon>
        <taxon>Pseudomonadota</taxon>
        <taxon>Gammaproteobacteria</taxon>
        <taxon>Aeromonadales</taxon>
        <taxon>Aeromonadaceae</taxon>
        <taxon>Oceanisphaera</taxon>
    </lineage>
</organism>
<dbReference type="Gene3D" id="3.60.15.10">
    <property type="entry name" value="Ribonuclease Z/Hydroxyacylglutathione hydrolase-like"/>
    <property type="match status" value="1"/>
</dbReference>
<keyword evidence="3" id="KW-0378">Hydrolase</keyword>
<dbReference type="InterPro" id="IPR044528">
    <property type="entry name" value="POD-like_MBL-fold"/>
</dbReference>
<dbReference type="SMART" id="SM00849">
    <property type="entry name" value="Lactamase_B"/>
    <property type="match status" value="1"/>
</dbReference>
<evidence type="ECO:0000313" key="4">
    <source>
        <dbReference type="Proteomes" id="UP000242231"/>
    </source>
</evidence>
<evidence type="ECO:0000256" key="1">
    <source>
        <dbReference type="ARBA" id="ARBA00022723"/>
    </source>
</evidence>
<accession>A0A2P5TLZ0</accession>
<gene>
    <name evidence="3" type="ORF">UN63_09315</name>
</gene>
<keyword evidence="1" id="KW-0479">Metal-binding</keyword>
<evidence type="ECO:0000313" key="3">
    <source>
        <dbReference type="EMBL" id="PPL16409.1"/>
    </source>
</evidence>
<dbReference type="Pfam" id="PF00753">
    <property type="entry name" value="Lactamase_B"/>
    <property type="match status" value="1"/>
</dbReference>
<dbReference type="CDD" id="cd07724">
    <property type="entry name" value="POD-like_MBL-fold"/>
    <property type="match status" value="1"/>
</dbReference>
<dbReference type="InterPro" id="IPR001279">
    <property type="entry name" value="Metallo-B-lactamas"/>
</dbReference>
<dbReference type="PANTHER" id="PTHR43084:SF1">
    <property type="entry name" value="PERSULFIDE DIOXYGENASE ETHE1, MITOCHONDRIAL"/>
    <property type="match status" value="1"/>
</dbReference>
<sequence>MTGHKAPLVKAFLEPDSETFSYVVYDRPGGQAVVIDPVLGFDYAAGRTRTDSAQKLLDFVREQRLTVPWVLETHAHADHLSAAPFLRELLGAKIGIGEQITEVQAIFRDVFELEATFLPDGSQFDRLFADGDTLEVGELNIRVMHTPGHTPADLTYVINEQAAFVGDTLFMPDVGTARCDFPGGSASRLYQSIQRLLALPESTDIHVCHDYPKPGRDHRHGTTVAEQRQHNIHVRDGIDEASFVRMRQERDATLGMPRLILPAIQVNIRAGQMPPADEQGKVFLKIPIDRL</sequence>
<dbReference type="AlphaFoldDB" id="A0A2P5TLZ0"/>
<dbReference type="GO" id="GO:0016787">
    <property type="term" value="F:hydrolase activity"/>
    <property type="evidence" value="ECO:0007669"/>
    <property type="project" value="UniProtKB-KW"/>
</dbReference>
<dbReference type="GO" id="GO:0050313">
    <property type="term" value="F:sulfur dioxygenase activity"/>
    <property type="evidence" value="ECO:0007669"/>
    <property type="project" value="InterPro"/>
</dbReference>
<dbReference type="Proteomes" id="UP000242231">
    <property type="component" value="Unassembled WGS sequence"/>
</dbReference>
<feature type="domain" description="Metallo-beta-lactamase" evidence="2">
    <location>
        <begin position="18"/>
        <end position="209"/>
    </location>
</feature>
<evidence type="ECO:0000259" key="2">
    <source>
        <dbReference type="SMART" id="SM00849"/>
    </source>
</evidence>
<dbReference type="GO" id="GO:0006749">
    <property type="term" value="P:glutathione metabolic process"/>
    <property type="evidence" value="ECO:0007669"/>
    <property type="project" value="InterPro"/>
</dbReference>
<dbReference type="OrthoDB" id="9784009at2"/>
<dbReference type="RefSeq" id="WP_104486491.1">
    <property type="nucleotide sequence ID" value="NZ_BMYB01000007.1"/>
</dbReference>
<dbReference type="GO" id="GO:0046872">
    <property type="term" value="F:metal ion binding"/>
    <property type="evidence" value="ECO:0007669"/>
    <property type="project" value="UniProtKB-KW"/>
</dbReference>
<proteinExistence type="predicted"/>
<keyword evidence="4" id="KW-1185">Reference proteome</keyword>
<reference evidence="4" key="1">
    <citation type="submission" date="2016-11" db="EMBL/GenBank/DDBJ databases">
        <authorList>
            <person name="Sisinthy S."/>
            <person name="Ara S."/>
            <person name="Gundlapally S.R."/>
        </authorList>
    </citation>
    <scope>NUCLEOTIDE SEQUENCE [LARGE SCALE GENOMIC DNA]</scope>
    <source>
        <strain evidence="4">V1-41</strain>
    </source>
</reference>
<comment type="caution">
    <text evidence="3">The sequence shown here is derived from an EMBL/GenBank/DDBJ whole genome shotgun (WGS) entry which is preliminary data.</text>
</comment>
<dbReference type="SUPFAM" id="SSF56281">
    <property type="entry name" value="Metallo-hydrolase/oxidoreductase"/>
    <property type="match status" value="1"/>
</dbReference>
<dbReference type="PANTHER" id="PTHR43084">
    <property type="entry name" value="PERSULFIDE DIOXYGENASE ETHE1"/>
    <property type="match status" value="1"/>
</dbReference>